<proteinExistence type="predicted"/>
<reference evidence="2 3" key="1">
    <citation type="submission" date="2023-06" db="EMBL/GenBank/DDBJ databases">
        <title>Nosocomial Elizabethkingia miricola genome.</title>
        <authorList>
            <person name="Morgado S."/>
            <person name="Fonseca E."/>
            <person name="Freitas F."/>
            <person name="Vicente A.C."/>
        </authorList>
    </citation>
    <scope>NUCLEOTIDE SEQUENCE [LARGE SCALE GENOMIC DNA]</scope>
    <source>
        <strain evidence="2 3">EM15</strain>
    </source>
</reference>
<sequence>MKKKQEEQEQSGKKLSLRKVKIMTIGNMKTVRGGNAGADGNDDPLPSPLRITY</sequence>
<comment type="caution">
    <text evidence="2">The sequence shown here is derived from an EMBL/GenBank/DDBJ whole genome shotgun (WGS) entry which is preliminary data.</text>
</comment>
<dbReference type="EMBL" id="JAUCQJ010000004">
    <property type="protein sequence ID" value="MDQ8749968.1"/>
    <property type="molecule type" value="Genomic_DNA"/>
</dbReference>
<accession>A0ABD5BA80</accession>
<evidence type="ECO:0000256" key="1">
    <source>
        <dbReference type="SAM" id="MobiDB-lite"/>
    </source>
</evidence>
<feature type="region of interest" description="Disordered" evidence="1">
    <location>
        <begin position="26"/>
        <end position="53"/>
    </location>
</feature>
<evidence type="ECO:0000313" key="2">
    <source>
        <dbReference type="EMBL" id="MDQ8749968.1"/>
    </source>
</evidence>
<protein>
    <recommendedName>
        <fullName evidence="4">Paeninodin family lasso peptide</fullName>
    </recommendedName>
</protein>
<evidence type="ECO:0008006" key="4">
    <source>
        <dbReference type="Google" id="ProtNLM"/>
    </source>
</evidence>
<gene>
    <name evidence="2" type="ORF">QT385_15035</name>
</gene>
<evidence type="ECO:0000313" key="3">
    <source>
        <dbReference type="Proteomes" id="UP001239265"/>
    </source>
</evidence>
<organism evidence="2 3">
    <name type="scientific">Elizabethkingia miricola</name>
    <name type="common">Chryseobacterium miricola</name>
    <dbReference type="NCBI Taxonomy" id="172045"/>
    <lineage>
        <taxon>Bacteria</taxon>
        <taxon>Pseudomonadati</taxon>
        <taxon>Bacteroidota</taxon>
        <taxon>Flavobacteriia</taxon>
        <taxon>Flavobacteriales</taxon>
        <taxon>Weeksellaceae</taxon>
        <taxon>Elizabethkingia</taxon>
    </lineage>
</organism>
<name>A0ABD5BA80_ELIMR</name>
<dbReference type="RefSeq" id="WP_185117413.1">
    <property type="nucleotide sequence ID" value="NZ_JAUCQJ010000004.1"/>
</dbReference>
<dbReference type="AlphaFoldDB" id="A0ABD5BA80"/>
<dbReference type="Proteomes" id="UP001239265">
    <property type="component" value="Unassembled WGS sequence"/>
</dbReference>